<comment type="subcellular location">
    <subcellularLocation>
        <location evidence="2">Cell membrane</location>
        <topology evidence="2">Multi-pass membrane protein</topology>
    </subcellularLocation>
</comment>
<dbReference type="InterPro" id="IPR011577">
    <property type="entry name" value="Cyt_b561_bac/Ni-Hgenase"/>
</dbReference>
<reference evidence="17" key="1">
    <citation type="submission" date="2017-06" db="EMBL/GenBank/DDBJ databases">
        <authorList>
            <person name="Rodrigo-Torres L."/>
            <person name="Arahal R. D."/>
            <person name="Lucena T."/>
        </authorList>
    </citation>
    <scope>NUCLEOTIDE SEQUENCE [LARGE SCALE GENOMIC DNA]</scope>
    <source>
        <strain evidence="17">type strain: CECT 9192</strain>
    </source>
</reference>
<evidence type="ECO:0000256" key="5">
    <source>
        <dbReference type="ARBA" id="ARBA00022475"/>
    </source>
</evidence>
<evidence type="ECO:0000256" key="8">
    <source>
        <dbReference type="ARBA" id="ARBA00022723"/>
    </source>
</evidence>
<accession>A0A1Y6KTG8</accession>
<dbReference type="GO" id="GO:0009326">
    <property type="term" value="C:formate dehydrogenase complex"/>
    <property type="evidence" value="ECO:0007669"/>
    <property type="project" value="InterPro"/>
</dbReference>
<evidence type="ECO:0000256" key="3">
    <source>
        <dbReference type="ARBA" id="ARBA00010747"/>
    </source>
</evidence>
<evidence type="ECO:0000256" key="4">
    <source>
        <dbReference type="ARBA" id="ARBA00022448"/>
    </source>
</evidence>
<feature type="transmembrane region" description="Helical" evidence="14">
    <location>
        <begin position="21"/>
        <end position="39"/>
    </location>
</feature>
<protein>
    <submittedName>
        <fullName evidence="16">Formate dehydrogenase, cytochrome b556(Fdo) subunit</fullName>
    </submittedName>
</protein>
<gene>
    <name evidence="16" type="primary">fdoI</name>
    <name evidence="16" type="ORF">PAQU9191_00713</name>
</gene>
<feature type="region of interest" description="Disordered" evidence="13">
    <location>
        <begin position="341"/>
        <end position="365"/>
    </location>
</feature>
<dbReference type="GO" id="GO:0015944">
    <property type="term" value="P:formate oxidation"/>
    <property type="evidence" value="ECO:0007669"/>
    <property type="project" value="UniProtKB-ARBA"/>
</dbReference>
<evidence type="ECO:0000256" key="13">
    <source>
        <dbReference type="SAM" id="MobiDB-lite"/>
    </source>
</evidence>
<keyword evidence="11" id="KW-0408">Iron</keyword>
<feature type="compositionally biased region" description="Basic and acidic residues" evidence="13">
    <location>
        <begin position="350"/>
        <end position="365"/>
    </location>
</feature>
<dbReference type="NCBIfam" id="TIGR01583">
    <property type="entry name" value="formate-DH-gamm"/>
    <property type="match status" value="1"/>
</dbReference>
<evidence type="ECO:0000313" key="16">
    <source>
        <dbReference type="EMBL" id="SMY15490.1"/>
    </source>
</evidence>
<keyword evidence="10 14" id="KW-1133">Transmembrane helix</keyword>
<evidence type="ECO:0000313" key="17">
    <source>
        <dbReference type="Proteomes" id="UP000196485"/>
    </source>
</evidence>
<dbReference type="GO" id="GO:0008863">
    <property type="term" value="F:formate dehydrogenase (NAD+) activity"/>
    <property type="evidence" value="ECO:0007669"/>
    <property type="project" value="InterPro"/>
</dbReference>
<dbReference type="GO" id="GO:0036397">
    <property type="term" value="F:formate dehydrogenase (quinone) activity"/>
    <property type="evidence" value="ECO:0007669"/>
    <property type="project" value="TreeGrafter"/>
</dbReference>
<dbReference type="PANTHER" id="PTHR30074">
    <property type="entry name" value="FORMATE DEHYDROGENASE, NITRATE-INDUCIBLE, CYTOCHROME B556 FDN SUBUNIT"/>
    <property type="match status" value="1"/>
</dbReference>
<dbReference type="GO" id="GO:0005886">
    <property type="term" value="C:plasma membrane"/>
    <property type="evidence" value="ECO:0007669"/>
    <property type="project" value="UniProtKB-SubCell"/>
</dbReference>
<dbReference type="InterPro" id="IPR051817">
    <property type="entry name" value="FDH_cytochrome_b556_subunit"/>
</dbReference>
<name>A0A1Y6KTG8_9GAMM</name>
<keyword evidence="12 14" id="KW-0472">Membrane</keyword>
<feature type="transmembrane region" description="Helical" evidence="14">
    <location>
        <begin position="192"/>
        <end position="212"/>
    </location>
</feature>
<keyword evidence="5" id="KW-1003">Cell membrane</keyword>
<comment type="similarity">
    <text evidence="3">Belongs to the formate dehydrogenase gamma subunit family.</text>
</comment>
<evidence type="ECO:0000256" key="12">
    <source>
        <dbReference type="ARBA" id="ARBA00023136"/>
    </source>
</evidence>
<dbReference type="Pfam" id="PF01292">
    <property type="entry name" value="Ni_hydr_CYTB"/>
    <property type="match status" value="1"/>
</dbReference>
<dbReference type="EMBL" id="FYAH01000001">
    <property type="protein sequence ID" value="SMY15490.1"/>
    <property type="molecule type" value="Genomic_DNA"/>
</dbReference>
<keyword evidence="7 14" id="KW-0812">Transmembrane</keyword>
<comment type="cofactor">
    <cofactor evidence="1">
        <name>heme</name>
        <dbReference type="ChEBI" id="CHEBI:30413"/>
    </cofactor>
</comment>
<dbReference type="Proteomes" id="UP000196485">
    <property type="component" value="Unassembled WGS sequence"/>
</dbReference>
<evidence type="ECO:0000256" key="14">
    <source>
        <dbReference type="SAM" id="Phobius"/>
    </source>
</evidence>
<organism evidence="16 17">
    <name type="scientific">Photobacterium aquimaris</name>
    <dbReference type="NCBI Taxonomy" id="512643"/>
    <lineage>
        <taxon>Bacteria</taxon>
        <taxon>Pseudomonadati</taxon>
        <taxon>Pseudomonadota</taxon>
        <taxon>Gammaproteobacteria</taxon>
        <taxon>Vibrionales</taxon>
        <taxon>Vibrionaceae</taxon>
        <taxon>Photobacterium</taxon>
    </lineage>
</organism>
<feature type="domain" description="Cytochrome b561 bacterial/Ni-hydrogenase" evidence="15">
    <location>
        <begin position="140"/>
        <end position="321"/>
    </location>
</feature>
<dbReference type="PANTHER" id="PTHR30074:SF6">
    <property type="entry name" value="FORMATE DEHYDROGENASE GAMMA SUBUNIT"/>
    <property type="match status" value="1"/>
</dbReference>
<evidence type="ECO:0000256" key="11">
    <source>
        <dbReference type="ARBA" id="ARBA00023004"/>
    </source>
</evidence>
<evidence type="ECO:0000256" key="2">
    <source>
        <dbReference type="ARBA" id="ARBA00004651"/>
    </source>
</evidence>
<keyword evidence="9" id="KW-0249">Electron transport</keyword>
<keyword evidence="8" id="KW-0479">Metal-binding</keyword>
<evidence type="ECO:0000256" key="10">
    <source>
        <dbReference type="ARBA" id="ARBA00022989"/>
    </source>
</evidence>
<dbReference type="SUPFAM" id="SSF81342">
    <property type="entry name" value="Transmembrane di-heme cytochromes"/>
    <property type="match status" value="1"/>
</dbReference>
<proteinExistence type="inferred from homology"/>
<dbReference type="GO" id="GO:0022904">
    <property type="term" value="P:respiratory electron transport chain"/>
    <property type="evidence" value="ECO:0007669"/>
    <property type="project" value="InterPro"/>
</dbReference>
<dbReference type="Gene3D" id="1.20.950.20">
    <property type="entry name" value="Transmembrane di-heme cytochromes, Chain C"/>
    <property type="match status" value="1"/>
</dbReference>
<dbReference type="GO" id="GO:0046872">
    <property type="term" value="F:metal ion binding"/>
    <property type="evidence" value="ECO:0007669"/>
    <property type="project" value="UniProtKB-KW"/>
</dbReference>
<evidence type="ECO:0000256" key="1">
    <source>
        <dbReference type="ARBA" id="ARBA00001971"/>
    </source>
</evidence>
<dbReference type="GO" id="GO:0009061">
    <property type="term" value="P:anaerobic respiration"/>
    <property type="evidence" value="ECO:0007669"/>
    <property type="project" value="TreeGrafter"/>
</dbReference>
<sequence>MPINPLSEWTGAVMTKRIQRWLTIMVTALMMLFSVPTMASGSDATTSGESVVKKEVIGFAGADYWRMVKDGEKGYTTSGWPEHDVLISVPGQTWYILKEKWMSPLGALAIFGSLVMVTLAYVVIGPLKLSKPKTGRKIKRWSRIDRALHWSMAFTFLTLGFSGLTLVYGKHFIKPIVPTEIWGWIILAAKQYHNYMGPIFAILLLAVLVKWWRKSTFNKVDIEWFKKMGGMVGKHKGSHPAAGFSNGGEKAIFWLLIIFGFSITASGFILDFPIFDQTRRDMELSNLLHMLSALILICGFIFHIYIGLFGMEAGLDGMVTGDVDETWAREHHNLWFDEVKDLPENQPGYEPEKALSDKPKPSTDS</sequence>
<evidence type="ECO:0000256" key="7">
    <source>
        <dbReference type="ARBA" id="ARBA00022692"/>
    </source>
</evidence>
<dbReference type="InterPro" id="IPR006471">
    <property type="entry name" value="Formate_DH_gsu"/>
</dbReference>
<keyword evidence="6" id="KW-0349">Heme</keyword>
<keyword evidence="17" id="KW-1185">Reference proteome</keyword>
<evidence type="ECO:0000256" key="6">
    <source>
        <dbReference type="ARBA" id="ARBA00022617"/>
    </source>
</evidence>
<dbReference type="FunFam" id="1.20.950.20:FF:000002">
    <property type="entry name" value="Formate dehydrogenase cytochrome b556 subunit"/>
    <property type="match status" value="1"/>
</dbReference>
<evidence type="ECO:0000259" key="15">
    <source>
        <dbReference type="Pfam" id="PF01292"/>
    </source>
</evidence>
<feature type="transmembrane region" description="Helical" evidence="14">
    <location>
        <begin position="252"/>
        <end position="275"/>
    </location>
</feature>
<keyword evidence="4" id="KW-0813">Transport</keyword>
<feature type="transmembrane region" description="Helical" evidence="14">
    <location>
        <begin position="147"/>
        <end position="168"/>
    </location>
</feature>
<dbReference type="GO" id="GO:0009055">
    <property type="term" value="F:electron transfer activity"/>
    <property type="evidence" value="ECO:0007669"/>
    <property type="project" value="InterPro"/>
</dbReference>
<dbReference type="AlphaFoldDB" id="A0A1Y6KTG8"/>
<feature type="transmembrane region" description="Helical" evidence="14">
    <location>
        <begin position="287"/>
        <end position="308"/>
    </location>
</feature>
<dbReference type="InterPro" id="IPR016174">
    <property type="entry name" value="Di-haem_cyt_TM"/>
</dbReference>
<evidence type="ECO:0000256" key="9">
    <source>
        <dbReference type="ARBA" id="ARBA00022982"/>
    </source>
</evidence>
<feature type="transmembrane region" description="Helical" evidence="14">
    <location>
        <begin position="105"/>
        <end position="127"/>
    </location>
</feature>